<protein>
    <submittedName>
        <fullName evidence="2">Str. FM013</fullName>
    </submittedName>
</protein>
<gene>
    <name evidence="2" type="ORF">PCAMFM013_S003g000201</name>
</gene>
<evidence type="ECO:0000313" key="2">
    <source>
        <dbReference type="EMBL" id="CRL19410.1"/>
    </source>
</evidence>
<organism evidence="2 3">
    <name type="scientific">Penicillium camemberti (strain FM 013)</name>
    <dbReference type="NCBI Taxonomy" id="1429867"/>
    <lineage>
        <taxon>Eukaryota</taxon>
        <taxon>Fungi</taxon>
        <taxon>Dikarya</taxon>
        <taxon>Ascomycota</taxon>
        <taxon>Pezizomycotina</taxon>
        <taxon>Eurotiomycetes</taxon>
        <taxon>Eurotiomycetidae</taxon>
        <taxon>Eurotiales</taxon>
        <taxon>Aspergillaceae</taxon>
        <taxon>Penicillium</taxon>
    </lineage>
</organism>
<feature type="region of interest" description="Disordered" evidence="1">
    <location>
        <begin position="44"/>
        <end position="66"/>
    </location>
</feature>
<evidence type="ECO:0000313" key="3">
    <source>
        <dbReference type="Proteomes" id="UP000053732"/>
    </source>
</evidence>
<name>A0A0G4NZB3_PENC3</name>
<keyword evidence="3" id="KW-1185">Reference proteome</keyword>
<dbReference type="Proteomes" id="UP000053732">
    <property type="component" value="Unassembled WGS sequence"/>
</dbReference>
<dbReference type="AlphaFoldDB" id="A0A0G4NZB3"/>
<feature type="compositionally biased region" description="Basic and acidic residues" evidence="1">
    <location>
        <begin position="54"/>
        <end position="66"/>
    </location>
</feature>
<evidence type="ECO:0000256" key="1">
    <source>
        <dbReference type="SAM" id="MobiDB-lite"/>
    </source>
</evidence>
<proteinExistence type="predicted"/>
<dbReference type="EMBL" id="HG793136">
    <property type="protein sequence ID" value="CRL19410.1"/>
    <property type="molecule type" value="Genomic_DNA"/>
</dbReference>
<accession>A0A0G4NZB3</accession>
<sequence>MLQRSFRRGHSSHTGPGRWCPCVAPDGFISISKLDGMCTRFIPGENGGLASLSGKDEEGERKEEGG</sequence>
<reference evidence="2 3" key="1">
    <citation type="journal article" date="2014" name="Nat. Commun.">
        <title>Multiple recent horizontal transfers of a large genomic region in cheese making fungi.</title>
        <authorList>
            <person name="Cheeseman K."/>
            <person name="Ropars J."/>
            <person name="Renault P."/>
            <person name="Dupont J."/>
            <person name="Gouzy J."/>
            <person name="Branca A."/>
            <person name="Abraham A.L."/>
            <person name="Ceppi M."/>
            <person name="Conseiller E."/>
            <person name="Debuchy R."/>
            <person name="Malagnac F."/>
            <person name="Goarin A."/>
            <person name="Silar P."/>
            <person name="Lacoste S."/>
            <person name="Sallet E."/>
            <person name="Bensimon A."/>
            <person name="Giraud T."/>
            <person name="Brygoo Y."/>
        </authorList>
    </citation>
    <scope>NUCLEOTIDE SEQUENCE [LARGE SCALE GENOMIC DNA]</scope>
    <source>
        <strain evidence="3">FM 013</strain>
    </source>
</reference>